<dbReference type="EMBL" id="CP000552">
    <property type="protein sequence ID" value="ABM71255.1"/>
    <property type="molecule type" value="Genomic_DNA"/>
</dbReference>
<dbReference type="GeneID" id="60200722"/>
<gene>
    <name evidence="1" type="ordered locus">P9515_00461</name>
</gene>
<proteinExistence type="predicted"/>
<dbReference type="RefSeq" id="WP_011819372.1">
    <property type="nucleotide sequence ID" value="NC_008817.1"/>
</dbReference>
<name>A2BTZ4_PROM5</name>
<dbReference type="HOGENOM" id="CLU_3121490_0_0_3"/>
<dbReference type="STRING" id="167542.P9515_00461"/>
<sequence>MFMDNKDKEQDISNSELNKENRQNDYKFLVHKLKSIKAIINMLEKHFLEKEI</sequence>
<organism evidence="1 2">
    <name type="scientific">Prochlorococcus marinus (strain MIT 9515)</name>
    <dbReference type="NCBI Taxonomy" id="167542"/>
    <lineage>
        <taxon>Bacteria</taxon>
        <taxon>Bacillati</taxon>
        <taxon>Cyanobacteriota</taxon>
        <taxon>Cyanophyceae</taxon>
        <taxon>Synechococcales</taxon>
        <taxon>Prochlorococcaceae</taxon>
        <taxon>Prochlorococcus</taxon>
    </lineage>
</organism>
<accession>A2BTZ4</accession>
<dbReference type="Proteomes" id="UP000001589">
    <property type="component" value="Chromosome"/>
</dbReference>
<dbReference type="KEGG" id="pmc:P9515_00461"/>
<dbReference type="AlphaFoldDB" id="A2BTZ4"/>
<reference evidence="1 2" key="1">
    <citation type="journal article" date="2007" name="PLoS Genet.">
        <title>Patterns and implications of gene gain and loss in the evolution of Prochlorococcus.</title>
        <authorList>
            <person name="Kettler G.C."/>
            <person name="Martiny A.C."/>
            <person name="Huang K."/>
            <person name="Zucker J."/>
            <person name="Coleman M.L."/>
            <person name="Rodrigue S."/>
            <person name="Chen F."/>
            <person name="Lapidus A."/>
            <person name="Ferriera S."/>
            <person name="Johnson J."/>
            <person name="Steglich C."/>
            <person name="Church G.M."/>
            <person name="Richardson P."/>
            <person name="Chisholm S.W."/>
        </authorList>
    </citation>
    <scope>NUCLEOTIDE SEQUENCE [LARGE SCALE GENOMIC DNA]</scope>
    <source>
        <strain evidence="1 2">MIT 9515</strain>
    </source>
</reference>
<evidence type="ECO:0000313" key="2">
    <source>
        <dbReference type="Proteomes" id="UP000001589"/>
    </source>
</evidence>
<evidence type="ECO:0000313" key="1">
    <source>
        <dbReference type="EMBL" id="ABM71255.1"/>
    </source>
</evidence>
<protein>
    <submittedName>
        <fullName evidence="1">Uncharacterized protein</fullName>
    </submittedName>
</protein>